<dbReference type="Gene3D" id="1.10.260.40">
    <property type="entry name" value="lambda repressor-like DNA-binding domains"/>
    <property type="match status" value="1"/>
</dbReference>
<dbReference type="OrthoDB" id="3258243at2"/>
<evidence type="ECO:0000313" key="5">
    <source>
        <dbReference type="EMBL" id="THV42784.1"/>
    </source>
</evidence>
<dbReference type="InterPro" id="IPR010982">
    <property type="entry name" value="Lambda_DNA-bd_dom_sf"/>
</dbReference>
<organism evidence="5 6">
    <name type="scientific">Glycomyces buryatensis</name>
    <dbReference type="NCBI Taxonomy" id="2570927"/>
    <lineage>
        <taxon>Bacteria</taxon>
        <taxon>Bacillati</taxon>
        <taxon>Actinomycetota</taxon>
        <taxon>Actinomycetes</taxon>
        <taxon>Glycomycetales</taxon>
        <taxon>Glycomycetaceae</taxon>
        <taxon>Glycomyces</taxon>
    </lineage>
</organism>
<dbReference type="CDD" id="cd01392">
    <property type="entry name" value="HTH_LacI"/>
    <property type="match status" value="1"/>
</dbReference>
<evidence type="ECO:0000256" key="1">
    <source>
        <dbReference type="ARBA" id="ARBA00023015"/>
    </source>
</evidence>
<dbReference type="SUPFAM" id="SSF53822">
    <property type="entry name" value="Periplasmic binding protein-like I"/>
    <property type="match status" value="1"/>
</dbReference>
<evidence type="ECO:0000313" key="6">
    <source>
        <dbReference type="Proteomes" id="UP000308760"/>
    </source>
</evidence>
<dbReference type="RefSeq" id="WP_136533349.1">
    <property type="nucleotide sequence ID" value="NZ_STGY01000016.1"/>
</dbReference>
<dbReference type="Gene3D" id="3.40.50.2300">
    <property type="match status" value="2"/>
</dbReference>
<dbReference type="GO" id="GO:0000976">
    <property type="term" value="F:transcription cis-regulatory region binding"/>
    <property type="evidence" value="ECO:0007669"/>
    <property type="project" value="TreeGrafter"/>
</dbReference>
<evidence type="ECO:0000256" key="2">
    <source>
        <dbReference type="ARBA" id="ARBA00023125"/>
    </source>
</evidence>
<keyword evidence="1" id="KW-0805">Transcription regulation</keyword>
<dbReference type="EMBL" id="STGY01000016">
    <property type="protein sequence ID" value="THV42784.1"/>
    <property type="molecule type" value="Genomic_DNA"/>
</dbReference>
<dbReference type="Pfam" id="PF00356">
    <property type="entry name" value="LacI"/>
    <property type="match status" value="1"/>
</dbReference>
<comment type="caution">
    <text evidence="5">The sequence shown here is derived from an EMBL/GenBank/DDBJ whole genome shotgun (WGS) entry which is preliminary data.</text>
</comment>
<dbReference type="PROSITE" id="PS50932">
    <property type="entry name" value="HTH_LACI_2"/>
    <property type="match status" value="1"/>
</dbReference>
<protein>
    <submittedName>
        <fullName evidence="5">LacI family transcriptional regulator</fullName>
    </submittedName>
</protein>
<evidence type="ECO:0000259" key="4">
    <source>
        <dbReference type="PROSITE" id="PS50932"/>
    </source>
</evidence>
<reference evidence="5 6" key="2">
    <citation type="submission" date="2019-05" db="EMBL/GenBank/DDBJ databases">
        <title>Glycomyces buryatensis sp. nov.</title>
        <authorList>
            <person name="Nikitina E."/>
        </authorList>
    </citation>
    <scope>NUCLEOTIDE SEQUENCE [LARGE SCALE GENOMIC DNA]</scope>
    <source>
        <strain evidence="5 6">18</strain>
    </source>
</reference>
<evidence type="ECO:0000256" key="3">
    <source>
        <dbReference type="ARBA" id="ARBA00023163"/>
    </source>
</evidence>
<dbReference type="Pfam" id="PF13377">
    <property type="entry name" value="Peripla_BP_3"/>
    <property type="match status" value="1"/>
</dbReference>
<keyword evidence="2" id="KW-0238">DNA-binding</keyword>
<dbReference type="SUPFAM" id="SSF47413">
    <property type="entry name" value="lambda repressor-like DNA-binding domains"/>
    <property type="match status" value="1"/>
</dbReference>
<dbReference type="InterPro" id="IPR028082">
    <property type="entry name" value="Peripla_BP_I"/>
</dbReference>
<dbReference type="PANTHER" id="PTHR30146:SF109">
    <property type="entry name" value="HTH-TYPE TRANSCRIPTIONAL REGULATOR GALS"/>
    <property type="match status" value="1"/>
</dbReference>
<dbReference type="InterPro" id="IPR000843">
    <property type="entry name" value="HTH_LacI"/>
</dbReference>
<reference evidence="6" key="1">
    <citation type="submission" date="2019-04" db="EMBL/GenBank/DDBJ databases">
        <title>Nocardioides xinjiangensis sp. nov.</title>
        <authorList>
            <person name="Liu S."/>
        </authorList>
    </citation>
    <scope>NUCLEOTIDE SEQUENCE [LARGE SCALE GENOMIC DNA]</scope>
    <source>
        <strain evidence="6">18</strain>
    </source>
</reference>
<proteinExistence type="predicted"/>
<dbReference type="CDD" id="cd06267">
    <property type="entry name" value="PBP1_LacI_sugar_binding-like"/>
    <property type="match status" value="1"/>
</dbReference>
<dbReference type="InterPro" id="IPR046335">
    <property type="entry name" value="LacI/GalR-like_sensor"/>
</dbReference>
<dbReference type="AlphaFoldDB" id="A0A4S8QPZ0"/>
<keyword evidence="3" id="KW-0804">Transcription</keyword>
<keyword evidence="6" id="KW-1185">Reference proteome</keyword>
<dbReference type="SMART" id="SM00354">
    <property type="entry name" value="HTH_LACI"/>
    <property type="match status" value="1"/>
</dbReference>
<dbReference type="PANTHER" id="PTHR30146">
    <property type="entry name" value="LACI-RELATED TRANSCRIPTIONAL REPRESSOR"/>
    <property type="match status" value="1"/>
</dbReference>
<feature type="domain" description="HTH lacI-type" evidence="4">
    <location>
        <begin position="3"/>
        <end position="57"/>
    </location>
</feature>
<dbReference type="Proteomes" id="UP000308760">
    <property type="component" value="Unassembled WGS sequence"/>
</dbReference>
<accession>A0A4S8QPZ0</accession>
<sequence length="332" mass="35258">MAVTIKDVAREAQVHMSTVSRAFSMPHRLRPETRDRVLEAARILGYRPSRVARALTTGRTRNIGFIVADIANPFFPPMIKAAEHTARSRDHHLFIADASEDPAIEAELVDALAKQVDGVILCGPRIANAKIENLSETIPIALVNRKVTGIPSVTMDVVHGARVAIRHLLDLGHERLAYVSGPRQSWTNTQIRRTVGATAGDRGTVTVLGPNTPTEDAGMAVAAEIVRTGVTAVLAYNDLIAIGIIEGLDALGVSVPGDVSVIGIDDTVLGRLTRPRLTTINVPTADAGTAAVDLLLQYTAGDEDASRPAAHVSLPTELIIRDSTAPPRGSGS</sequence>
<gene>
    <name evidence="5" type="ORF">FAB82_04495</name>
</gene>
<dbReference type="GO" id="GO:0003700">
    <property type="term" value="F:DNA-binding transcription factor activity"/>
    <property type="evidence" value="ECO:0007669"/>
    <property type="project" value="TreeGrafter"/>
</dbReference>
<name>A0A4S8QPZ0_9ACTN</name>